<comment type="caution">
    <text evidence="7">The sequence shown here is derived from an EMBL/GenBank/DDBJ whole genome shotgun (WGS) entry which is preliminary data.</text>
</comment>
<dbReference type="Gene3D" id="3.40.190.10">
    <property type="entry name" value="Periplasmic binding protein-like II"/>
    <property type="match status" value="2"/>
</dbReference>
<reference evidence="7" key="1">
    <citation type="submission" date="2018-05" db="EMBL/GenBank/DDBJ databases">
        <authorList>
            <person name="Lanie J.A."/>
            <person name="Ng W.-L."/>
            <person name="Kazmierczak K.M."/>
            <person name="Andrzejewski T.M."/>
            <person name="Davidsen T.M."/>
            <person name="Wayne K.J."/>
            <person name="Tettelin H."/>
            <person name="Glass J.I."/>
            <person name="Rusch D."/>
            <person name="Podicherti R."/>
            <person name="Tsui H.-C.T."/>
            <person name="Winkler M.E."/>
        </authorList>
    </citation>
    <scope>NUCLEOTIDE SEQUENCE</scope>
    <source>
        <strain evidence="7">ZC4RG45</strain>
    </source>
</reference>
<accession>A0A2W4J804</accession>
<dbReference type="Pfam" id="PF03466">
    <property type="entry name" value="LysR_substrate"/>
    <property type="match status" value="1"/>
</dbReference>
<dbReference type="PANTHER" id="PTHR30346">
    <property type="entry name" value="TRANSCRIPTIONAL DUAL REGULATOR HCAR-RELATED"/>
    <property type="match status" value="1"/>
</dbReference>
<dbReference type="InterPro" id="IPR036388">
    <property type="entry name" value="WH-like_DNA-bd_sf"/>
</dbReference>
<evidence type="ECO:0000313" key="6">
    <source>
        <dbReference type="EMBL" id="MFO7192818.1"/>
    </source>
</evidence>
<dbReference type="Gene3D" id="1.10.10.10">
    <property type="entry name" value="Winged helix-like DNA-binding domain superfamily/Winged helix DNA-binding domain"/>
    <property type="match status" value="1"/>
</dbReference>
<dbReference type="CDD" id="cd08414">
    <property type="entry name" value="PBP2_LTTR_aromatics_like"/>
    <property type="match status" value="1"/>
</dbReference>
<dbReference type="GO" id="GO:0003677">
    <property type="term" value="F:DNA binding"/>
    <property type="evidence" value="ECO:0007669"/>
    <property type="project" value="UniProtKB-KW"/>
</dbReference>
<dbReference type="STRING" id="1111738.GCA_000427905_00272"/>
<evidence type="ECO:0000256" key="2">
    <source>
        <dbReference type="ARBA" id="ARBA00023015"/>
    </source>
</evidence>
<dbReference type="FunFam" id="1.10.10.10:FF:000001">
    <property type="entry name" value="LysR family transcriptional regulator"/>
    <property type="match status" value="1"/>
</dbReference>
<reference evidence="6" key="2">
    <citation type="submission" date="2018-05" db="EMBL/GenBank/DDBJ databases">
        <authorList>
            <person name="Moura L."/>
            <person name="Setubal J.C."/>
        </authorList>
    </citation>
    <scope>NUCLEOTIDE SEQUENCE</scope>
    <source>
        <strain evidence="6">ZC4RG45</strain>
    </source>
</reference>
<dbReference type="PANTHER" id="PTHR30346:SF0">
    <property type="entry name" value="HCA OPERON TRANSCRIPTIONAL ACTIVATOR HCAR"/>
    <property type="match status" value="1"/>
</dbReference>
<dbReference type="InterPro" id="IPR036390">
    <property type="entry name" value="WH_DNA-bd_sf"/>
</dbReference>
<dbReference type="Pfam" id="PF00126">
    <property type="entry name" value="HTH_1"/>
    <property type="match status" value="1"/>
</dbReference>
<evidence type="ECO:0000256" key="3">
    <source>
        <dbReference type="ARBA" id="ARBA00023125"/>
    </source>
</evidence>
<evidence type="ECO:0000259" key="5">
    <source>
        <dbReference type="PROSITE" id="PS50931"/>
    </source>
</evidence>
<dbReference type="PROSITE" id="PS50931">
    <property type="entry name" value="HTH_LYSR"/>
    <property type="match status" value="1"/>
</dbReference>
<evidence type="ECO:0000256" key="4">
    <source>
        <dbReference type="ARBA" id="ARBA00023163"/>
    </source>
</evidence>
<feature type="domain" description="HTH lysR-type" evidence="5">
    <location>
        <begin position="1"/>
        <end position="58"/>
    </location>
</feature>
<dbReference type="Proteomes" id="UP000249324">
    <property type="component" value="Unassembled WGS sequence"/>
</dbReference>
<comment type="similarity">
    <text evidence="1">Belongs to the LysR transcriptional regulatory family.</text>
</comment>
<dbReference type="PRINTS" id="PR00039">
    <property type="entry name" value="HTHLYSR"/>
</dbReference>
<dbReference type="EMBL" id="QGUI01000577">
    <property type="protein sequence ID" value="PZM94541.1"/>
    <property type="molecule type" value="Genomic_DNA"/>
</dbReference>
<reference evidence="6" key="4">
    <citation type="submission" date="2023-08" db="EMBL/GenBank/DDBJ databases">
        <authorList>
            <person name="Guima S.E.S."/>
            <person name="Martins L.F."/>
            <person name="Silva A.M."/>
            <person name="Setubal J.C."/>
        </authorList>
    </citation>
    <scope>NUCLEOTIDE SEQUENCE</scope>
    <source>
        <strain evidence="6">ZC4RG45</strain>
    </source>
</reference>
<keyword evidence="3" id="KW-0238">DNA-binding</keyword>
<dbReference type="GO" id="GO:0003700">
    <property type="term" value="F:DNA-binding transcription factor activity"/>
    <property type="evidence" value="ECO:0007669"/>
    <property type="project" value="InterPro"/>
</dbReference>
<dbReference type="SUPFAM" id="SSF53850">
    <property type="entry name" value="Periplasmic binding protein-like II"/>
    <property type="match status" value="1"/>
</dbReference>
<dbReference type="EMBL" id="QGUI02000133">
    <property type="protein sequence ID" value="MFO7192818.1"/>
    <property type="molecule type" value="Genomic_DNA"/>
</dbReference>
<sequence>MDVNQARAFLAVAEELHFGRAALRLHMAQPPLSRLIRALEAQLGVTLFERSPRKVSLTPAGEALIEPARELLMQSERIRPLLQRVQRGEIGRVRLGFSGASVNSIVSAIVRAVRARRPGIGIELYGSQLSSPGMERLRSHALDAIVGRWDVLPRDVASHVVAHEELVIALPDNHRLVSAERITAADLADESWIVLPGGGGATLSTRLHELSIRGRFVPKIVATAPDSATQLLMVDAGNGIALTFSGVRENIPLPTVVYRPLAAELAAVEVRLAWRASDANPALAELVRIVKAMPPVTGPRRRRGRA</sequence>
<name>A0A2W4J804_9PSEU</name>
<protein>
    <submittedName>
        <fullName evidence="7">LysR family transcriptional regulator</fullName>
    </submittedName>
    <submittedName>
        <fullName evidence="6">LysR substrate-binding domain-containing protein</fullName>
    </submittedName>
</protein>
<keyword evidence="4" id="KW-0804">Transcription</keyword>
<evidence type="ECO:0000313" key="8">
    <source>
        <dbReference type="Proteomes" id="UP000249324"/>
    </source>
</evidence>
<evidence type="ECO:0000256" key="1">
    <source>
        <dbReference type="ARBA" id="ARBA00009437"/>
    </source>
</evidence>
<gene>
    <name evidence="6" type="ORF">DIU77_011305</name>
    <name evidence="7" type="ORF">DIU77_14010</name>
</gene>
<keyword evidence="2" id="KW-0805">Transcription regulation</keyword>
<dbReference type="GO" id="GO:0032993">
    <property type="term" value="C:protein-DNA complex"/>
    <property type="evidence" value="ECO:0007669"/>
    <property type="project" value="TreeGrafter"/>
</dbReference>
<evidence type="ECO:0000313" key="7">
    <source>
        <dbReference type="EMBL" id="PZM94541.1"/>
    </source>
</evidence>
<dbReference type="InterPro" id="IPR005119">
    <property type="entry name" value="LysR_subst-bd"/>
</dbReference>
<organism evidence="7">
    <name type="scientific">Thermocrispum agreste</name>
    <dbReference type="NCBI Taxonomy" id="37925"/>
    <lineage>
        <taxon>Bacteria</taxon>
        <taxon>Bacillati</taxon>
        <taxon>Actinomycetota</taxon>
        <taxon>Actinomycetes</taxon>
        <taxon>Pseudonocardiales</taxon>
        <taxon>Pseudonocardiaceae</taxon>
        <taxon>Thermocrispum</taxon>
    </lineage>
</organism>
<dbReference type="AlphaFoldDB" id="A0A2W4J804"/>
<dbReference type="SUPFAM" id="SSF46785">
    <property type="entry name" value="Winged helix' DNA-binding domain"/>
    <property type="match status" value="1"/>
</dbReference>
<dbReference type="InterPro" id="IPR000847">
    <property type="entry name" value="LysR_HTH_N"/>
</dbReference>
<reference evidence="6 8" key="3">
    <citation type="journal article" date="2021" name="BMC Genomics">
        <title>Genome-resolved metagenome and metatranscriptome analyses of thermophilic composting reveal key bacterial players and their metabolic interactions.</title>
        <authorList>
            <person name="Braga L.P.P."/>
            <person name="Pereira R.V."/>
            <person name="Martins L.F."/>
            <person name="Moura L.M.S."/>
            <person name="Sanchez F.B."/>
            <person name="Patane J.S.L."/>
            <person name="da Silva A.M."/>
            <person name="Setubal J.C."/>
        </authorList>
    </citation>
    <scope>NUCLEOTIDE SEQUENCE [LARGE SCALE GENOMIC DNA]</scope>
    <source>
        <strain evidence="6">ZC4RG45</strain>
    </source>
</reference>
<proteinExistence type="inferred from homology"/>